<name>A0A2A7U6T6_EDWTA</name>
<reference evidence="2" key="1">
    <citation type="submission" date="2017-09" db="EMBL/GenBank/DDBJ databases">
        <title>FDA dAtabase for Regulatory Grade micrObial Sequences (FDA-ARGOS): Supporting development and validation of Infectious Disease Dx tests.</title>
        <authorList>
            <person name="Goldberg B."/>
            <person name="Campos J."/>
            <person name="Tallon L."/>
            <person name="Sadzewicz L."/>
            <person name="Ott S."/>
            <person name="Zhao X."/>
            <person name="Nagaraj S."/>
            <person name="Vavikolanu K."/>
            <person name="Aluvathingal J."/>
            <person name="Nadendla S."/>
            <person name="Geyer C."/>
            <person name="Sichtig H."/>
        </authorList>
    </citation>
    <scope>NUCLEOTIDE SEQUENCE [LARGE SCALE GENOMIC DNA]</scope>
    <source>
        <strain evidence="2">FDAARGOS_370</strain>
    </source>
</reference>
<comment type="caution">
    <text evidence="1">The sequence shown here is derived from an EMBL/GenBank/DDBJ whole genome shotgun (WGS) entry which is preliminary data.</text>
</comment>
<dbReference type="RefSeq" id="WP_098142725.1">
    <property type="nucleotide sequence ID" value="NZ_PDDV01000010.1"/>
</dbReference>
<accession>A0A2A7U6T6</accession>
<dbReference type="EMBL" id="PDDV01000010">
    <property type="protein sequence ID" value="PEH74122.1"/>
    <property type="molecule type" value="Genomic_DNA"/>
</dbReference>
<protein>
    <submittedName>
        <fullName evidence="1">Uncharacterized protein</fullName>
    </submittedName>
</protein>
<dbReference type="AlphaFoldDB" id="A0A2A7U6T6"/>
<dbReference type="Proteomes" id="UP000219788">
    <property type="component" value="Unassembled WGS sequence"/>
</dbReference>
<gene>
    <name evidence="1" type="ORF">CRM76_02135</name>
</gene>
<evidence type="ECO:0000313" key="1">
    <source>
        <dbReference type="EMBL" id="PEH74122.1"/>
    </source>
</evidence>
<sequence length="110" mass="12594">MLNEFPTYPKEQRSAITLNGISPESMTLDYDCKHIRIKKFQQMLPRDYSGDVFCAGTLAKSPVFRFRPGQEIDVDNPYVFGKTRAVCLGSLTQQIKGLRVIGYFFAYIDE</sequence>
<proteinExistence type="predicted"/>
<organism evidence="1 2">
    <name type="scientific">Edwardsiella tarda</name>
    <dbReference type="NCBI Taxonomy" id="636"/>
    <lineage>
        <taxon>Bacteria</taxon>
        <taxon>Pseudomonadati</taxon>
        <taxon>Pseudomonadota</taxon>
        <taxon>Gammaproteobacteria</taxon>
        <taxon>Enterobacterales</taxon>
        <taxon>Hafniaceae</taxon>
        <taxon>Edwardsiella</taxon>
    </lineage>
</organism>
<evidence type="ECO:0000313" key="2">
    <source>
        <dbReference type="Proteomes" id="UP000219788"/>
    </source>
</evidence>